<dbReference type="Proteomes" id="UP001154282">
    <property type="component" value="Unassembled WGS sequence"/>
</dbReference>
<reference evidence="1" key="1">
    <citation type="submission" date="2022-08" db="EMBL/GenBank/DDBJ databases">
        <authorList>
            <person name="Gutierrez-Valencia J."/>
        </authorList>
    </citation>
    <scope>NUCLEOTIDE SEQUENCE</scope>
</reference>
<evidence type="ECO:0000313" key="1">
    <source>
        <dbReference type="EMBL" id="CAI0378793.1"/>
    </source>
</evidence>
<evidence type="ECO:0000313" key="2">
    <source>
        <dbReference type="Proteomes" id="UP001154282"/>
    </source>
</evidence>
<gene>
    <name evidence="1" type="ORF">LITE_LOCUS2020</name>
</gene>
<protein>
    <submittedName>
        <fullName evidence="1">Uncharacterized protein</fullName>
    </submittedName>
</protein>
<keyword evidence="2" id="KW-1185">Reference proteome</keyword>
<proteinExistence type="predicted"/>
<organism evidence="1 2">
    <name type="scientific">Linum tenue</name>
    <dbReference type="NCBI Taxonomy" id="586396"/>
    <lineage>
        <taxon>Eukaryota</taxon>
        <taxon>Viridiplantae</taxon>
        <taxon>Streptophyta</taxon>
        <taxon>Embryophyta</taxon>
        <taxon>Tracheophyta</taxon>
        <taxon>Spermatophyta</taxon>
        <taxon>Magnoliopsida</taxon>
        <taxon>eudicotyledons</taxon>
        <taxon>Gunneridae</taxon>
        <taxon>Pentapetalae</taxon>
        <taxon>rosids</taxon>
        <taxon>fabids</taxon>
        <taxon>Malpighiales</taxon>
        <taxon>Linaceae</taxon>
        <taxon>Linum</taxon>
    </lineage>
</organism>
<accession>A0AAV0H1C5</accession>
<sequence length="219" mass="24251">MRHKSRTMGGDSSRRWFKTHYQRRPVLETEVLYFLHHFPLCLSRFTFPCTEPTNNQNFCTLSSPFVIMKWGQQSNMVVGSKNHGLLVTMLVLVFFSQKCLGSRKANWDVVPPGCINCTICPYACHPLNPPPPSLDYPTGGVPPPPPVLPYPSDIVPPPPPLNCTTVPVQCCQYPTSGTTPTITPPVGYGYQPVDNNSAPLSPVHFISVMVLLFSIVALL</sequence>
<dbReference type="EMBL" id="CAMGYJ010000002">
    <property type="protein sequence ID" value="CAI0378793.1"/>
    <property type="molecule type" value="Genomic_DNA"/>
</dbReference>
<name>A0AAV0H1C5_9ROSI</name>
<comment type="caution">
    <text evidence="1">The sequence shown here is derived from an EMBL/GenBank/DDBJ whole genome shotgun (WGS) entry which is preliminary data.</text>
</comment>
<dbReference type="AlphaFoldDB" id="A0AAV0H1C5"/>